<accession>A0A6F9Y4D5</accession>
<dbReference type="AlphaFoldDB" id="A0A6F9Y4D5"/>
<comment type="caution">
    <text evidence="2">The sequence shown here is derived from an EMBL/GenBank/DDBJ whole genome shotgun (WGS) entry which is preliminary data.</text>
</comment>
<dbReference type="RefSeq" id="WP_172577215.1">
    <property type="nucleotide sequence ID" value="NZ_BLAP01000033.1"/>
</dbReference>
<organism evidence="2">
    <name type="scientific">Ligilactobacillus agilis</name>
    <dbReference type="NCBI Taxonomy" id="1601"/>
    <lineage>
        <taxon>Bacteria</taxon>
        <taxon>Bacillati</taxon>
        <taxon>Bacillota</taxon>
        <taxon>Bacilli</taxon>
        <taxon>Lactobacillales</taxon>
        <taxon>Lactobacillaceae</taxon>
        <taxon>Ligilactobacillus</taxon>
    </lineage>
</organism>
<proteinExistence type="predicted"/>
<dbReference type="GO" id="GO:0003677">
    <property type="term" value="F:DNA binding"/>
    <property type="evidence" value="ECO:0007669"/>
    <property type="project" value="InterPro"/>
</dbReference>
<evidence type="ECO:0000313" key="2">
    <source>
        <dbReference type="EMBL" id="GET12389.1"/>
    </source>
</evidence>
<reference evidence="2" key="1">
    <citation type="submission" date="2019-10" db="EMBL/GenBank/DDBJ databases">
        <title>Lactobacillus agilis SN811 Whole Genome Sequencing Project.</title>
        <authorList>
            <person name="Suzuki S."/>
            <person name="Endo A."/>
            <person name="Maeno S."/>
            <person name="Shiwa Y."/>
            <person name="Matsutani M."/>
            <person name="Kajikawa A."/>
        </authorList>
    </citation>
    <scope>NUCLEOTIDE SEQUENCE</scope>
    <source>
        <strain evidence="2">SN811</strain>
    </source>
</reference>
<name>A0A6F9Y4D5_9LACO</name>
<dbReference type="InterPro" id="IPR002631">
    <property type="entry name" value="Plasmid_rep_OBD"/>
</dbReference>
<dbReference type="EMBL" id="BLAP01000033">
    <property type="protein sequence ID" value="GET12389.1"/>
    <property type="molecule type" value="Genomic_DNA"/>
</dbReference>
<dbReference type="Proteomes" id="UP000494160">
    <property type="component" value="Unassembled WGS sequence"/>
</dbReference>
<dbReference type="Pfam" id="PF01719">
    <property type="entry name" value="Rep_OBD"/>
    <property type="match status" value="1"/>
</dbReference>
<dbReference type="Gene3D" id="3.40.1310.30">
    <property type="match status" value="1"/>
</dbReference>
<sequence>MTEKKKDVRSRSWAMVVYPESAPKNWREMLDDTRIAWVESPLHDKDVNPDQTIKKPHWHVILMYGSKKSYSQVLEITEMLHAPIPQKIQNIKGAVRYLVHTDNPEKYQYNREDIVCHGGAEVEQYFELSSVSRERTLWDIMKFIRDEKITSYSAFIGYCQDTDNWEWFSIATKYYTLAIRTLIDSVYQDNRIRDTQGNQRSEEKVRQDNILKVKELSEKGYSQRKIADTLGLSLGVVNKYLHM</sequence>
<feature type="domain" description="Plasmid replication protein origin binding" evidence="1">
    <location>
        <begin position="5"/>
        <end position="122"/>
    </location>
</feature>
<dbReference type="GO" id="GO:0005727">
    <property type="term" value="C:extrachromosomal circular DNA"/>
    <property type="evidence" value="ECO:0007669"/>
    <property type="project" value="InterPro"/>
</dbReference>
<dbReference type="GO" id="GO:0003916">
    <property type="term" value="F:DNA topoisomerase activity"/>
    <property type="evidence" value="ECO:0007669"/>
    <property type="project" value="InterPro"/>
</dbReference>
<evidence type="ECO:0000259" key="1">
    <source>
        <dbReference type="Pfam" id="PF01719"/>
    </source>
</evidence>
<dbReference type="GO" id="GO:0006260">
    <property type="term" value="P:DNA replication"/>
    <property type="evidence" value="ECO:0007669"/>
    <property type="project" value="InterPro"/>
</dbReference>
<dbReference type="Gene3D" id="1.10.10.60">
    <property type="entry name" value="Homeodomain-like"/>
    <property type="match status" value="1"/>
</dbReference>
<gene>
    <name evidence="2" type="ORF">SN811_08890</name>
</gene>
<protein>
    <submittedName>
        <fullName evidence="2">Plasmid replication protein</fullName>
    </submittedName>
</protein>